<keyword evidence="5" id="KW-1185">Reference proteome</keyword>
<reference evidence="5" key="1">
    <citation type="submission" date="2016-06" db="EMBL/GenBank/DDBJ databases">
        <authorList>
            <person name="Varghese N."/>
            <person name="Submissions Spin"/>
        </authorList>
    </citation>
    <scope>NUCLEOTIDE SEQUENCE [LARGE SCALE GENOMIC DNA]</scope>
    <source>
        <strain evidence="5">DSM 45431</strain>
    </source>
</reference>
<dbReference type="Pfam" id="PF22422">
    <property type="entry name" value="MGH1-like_GH"/>
    <property type="match status" value="1"/>
</dbReference>
<evidence type="ECO:0000259" key="2">
    <source>
        <dbReference type="Pfam" id="PF14742"/>
    </source>
</evidence>
<evidence type="ECO:0000313" key="4">
    <source>
        <dbReference type="EMBL" id="SCL36085.1"/>
    </source>
</evidence>
<evidence type="ECO:0000256" key="1">
    <source>
        <dbReference type="SAM" id="MobiDB-lite"/>
    </source>
</evidence>
<feature type="domain" description="Putative glycogen debranching enzyme N-terminal" evidence="2">
    <location>
        <begin position="9"/>
        <end position="189"/>
    </location>
</feature>
<sequence>MRLDEINILQGDAFVVSDRRGEINPAPAVPDGMFYRDIRHVSRWQLRLNGKQLEALSADNLEYDEVVFFLMEPTGTIYQNPSLSVTRRRGVAAGMYESITVHNFTTDSVAFELSVLFDADFADIFEVKDQMSKTGHLYRARREGGITLGYRRGDFCRETHIAAPGAFITEESLTYRCELAPGQDWCIDIEVRVGVEADVAVRRRPHCPDMPYTISDWLDSAPVLDTDWDDLLHIYHRSLLDLAALRFYPFPRDQASLPAAGLPWFMALFGRDSLLVSYQALPFHPELAWTTLRALAERQATHRDDHRDAEPGKILHELRCGELAHFGDRPQSPYFGAADTTPLFLIVLDEYERWTGDVQTVRELEPAARAALEWLDKYGDLDHDGYIEYQTRNPRSGLVNQCWKDSWNSIVHADGTLAKLPRATCEIQGYAYDARRRTARLAREHWHDSQLAERLERDAEDLYRRFNTDFWLPDAGYYALALDGDKKPVTTLTSNIGHLLWSGIVPPERVDALAALLCGPRMFTGWGVRTLAAEQPAYNPLEYHNGTVWPHDTAIAAAGLARYGRREEANRLAMALLEAGRYLHHRLPEALAGYPRENSLVPALYPTACSPQAWAAGAPMMLIRMMLGLEPDAGTLSVRPQLPEGLARLALHGVRFHGARAEALGGTAAHDLDRLRPTPGPRELMTP</sequence>
<dbReference type="STRING" id="568872.GA0070624_5452"/>
<dbReference type="InterPro" id="IPR032856">
    <property type="entry name" value="GDE_N_bis"/>
</dbReference>
<dbReference type="EMBL" id="FMHV01000002">
    <property type="protein sequence ID" value="SCL36085.1"/>
    <property type="molecule type" value="Genomic_DNA"/>
</dbReference>
<gene>
    <name evidence="4" type="ORF">GA0070624_5452</name>
</gene>
<dbReference type="GO" id="GO:0005975">
    <property type="term" value="P:carbohydrate metabolic process"/>
    <property type="evidence" value="ECO:0007669"/>
    <property type="project" value="InterPro"/>
</dbReference>
<dbReference type="InterPro" id="IPR012341">
    <property type="entry name" value="6hp_glycosidase-like_sf"/>
</dbReference>
<dbReference type="InterPro" id="IPR008928">
    <property type="entry name" value="6-hairpin_glycosidase_sf"/>
</dbReference>
<dbReference type="SUPFAM" id="SSF48208">
    <property type="entry name" value="Six-hairpin glycosidases"/>
    <property type="match status" value="1"/>
</dbReference>
<name>A0A1C6T3U1_9ACTN</name>
<feature type="region of interest" description="Disordered" evidence="1">
    <location>
        <begin position="668"/>
        <end position="687"/>
    </location>
</feature>
<dbReference type="OrthoDB" id="9759959at2"/>
<dbReference type="RefSeq" id="WP_141715186.1">
    <property type="nucleotide sequence ID" value="NZ_FMHV01000002.1"/>
</dbReference>
<dbReference type="AlphaFoldDB" id="A0A1C6T3U1"/>
<evidence type="ECO:0000259" key="3">
    <source>
        <dbReference type="Pfam" id="PF22422"/>
    </source>
</evidence>
<dbReference type="Pfam" id="PF14742">
    <property type="entry name" value="GDE_N_bis"/>
    <property type="match status" value="1"/>
</dbReference>
<evidence type="ECO:0000313" key="5">
    <source>
        <dbReference type="Proteomes" id="UP000199413"/>
    </source>
</evidence>
<accession>A0A1C6T3U1</accession>
<proteinExistence type="predicted"/>
<dbReference type="InterPro" id="IPR054491">
    <property type="entry name" value="MGH1-like_GH"/>
</dbReference>
<organism evidence="4 5">
    <name type="scientific">Micromonospora rhizosphaerae</name>
    <dbReference type="NCBI Taxonomy" id="568872"/>
    <lineage>
        <taxon>Bacteria</taxon>
        <taxon>Bacillati</taxon>
        <taxon>Actinomycetota</taxon>
        <taxon>Actinomycetes</taxon>
        <taxon>Micromonosporales</taxon>
        <taxon>Micromonosporaceae</taxon>
        <taxon>Micromonospora</taxon>
    </lineage>
</organism>
<feature type="domain" description="Mannosylglycerate hydrolase MGH1-like glycoside hydrolase" evidence="3">
    <location>
        <begin position="272"/>
        <end position="580"/>
    </location>
</feature>
<dbReference type="Gene3D" id="1.50.10.10">
    <property type="match status" value="1"/>
</dbReference>
<protein>
    <submittedName>
        <fullName evidence="4">Glycogen debranching enzyme (Alpha-1,6-glucosidase)</fullName>
    </submittedName>
</protein>
<dbReference type="Proteomes" id="UP000199413">
    <property type="component" value="Unassembled WGS sequence"/>
</dbReference>